<dbReference type="InterPro" id="IPR036034">
    <property type="entry name" value="PDZ_sf"/>
</dbReference>
<accession>A0AAV4R463</accession>
<keyword evidence="3" id="KW-1185">Reference proteome</keyword>
<proteinExistence type="predicted"/>
<dbReference type="AlphaFoldDB" id="A0AAV4R463"/>
<dbReference type="PROSITE" id="PS50106">
    <property type="entry name" value="PDZ"/>
    <property type="match status" value="1"/>
</dbReference>
<evidence type="ECO:0000313" key="2">
    <source>
        <dbReference type="EMBL" id="GIY15399.1"/>
    </source>
</evidence>
<dbReference type="Pfam" id="PF17820">
    <property type="entry name" value="PDZ_6"/>
    <property type="match status" value="1"/>
</dbReference>
<dbReference type="InterPro" id="IPR041489">
    <property type="entry name" value="PDZ_6"/>
</dbReference>
<protein>
    <recommendedName>
        <fullName evidence="1">PDZ domain-containing protein</fullName>
    </recommendedName>
</protein>
<reference evidence="2 3" key="1">
    <citation type="submission" date="2021-06" db="EMBL/GenBank/DDBJ databases">
        <title>Caerostris darwini draft genome.</title>
        <authorList>
            <person name="Kono N."/>
            <person name="Arakawa K."/>
        </authorList>
    </citation>
    <scope>NUCLEOTIDE SEQUENCE [LARGE SCALE GENOMIC DNA]</scope>
</reference>
<name>A0AAV4R463_9ARAC</name>
<organism evidence="2 3">
    <name type="scientific">Caerostris darwini</name>
    <dbReference type="NCBI Taxonomy" id="1538125"/>
    <lineage>
        <taxon>Eukaryota</taxon>
        <taxon>Metazoa</taxon>
        <taxon>Ecdysozoa</taxon>
        <taxon>Arthropoda</taxon>
        <taxon>Chelicerata</taxon>
        <taxon>Arachnida</taxon>
        <taxon>Araneae</taxon>
        <taxon>Araneomorphae</taxon>
        <taxon>Entelegynae</taxon>
        <taxon>Araneoidea</taxon>
        <taxon>Araneidae</taxon>
        <taxon>Caerostris</taxon>
    </lineage>
</organism>
<dbReference type="Gene3D" id="2.30.42.10">
    <property type="match status" value="1"/>
</dbReference>
<gene>
    <name evidence="2" type="primary">AVEN_226983_1</name>
    <name evidence="2" type="ORF">CDAR_8591</name>
</gene>
<dbReference type="SUPFAM" id="SSF50156">
    <property type="entry name" value="PDZ domain-like"/>
    <property type="match status" value="1"/>
</dbReference>
<dbReference type="Proteomes" id="UP001054837">
    <property type="component" value="Unassembled WGS sequence"/>
</dbReference>
<evidence type="ECO:0000259" key="1">
    <source>
        <dbReference type="PROSITE" id="PS50106"/>
    </source>
</evidence>
<sequence>MVIKQIQKGSLAERCGAFRIGDDILSINDTDVAVFSTSQANNLLRGFKKKPGKLVLVANTERLSRPRKDKYLLEEDMSIKSVSSFDTEVKDKQSRLPSNYLHTPYTKHTPYGSIESLYNKEIEKNVSLTEDYDYQMKTISMLHEIIQSVASMHEFLAFFR</sequence>
<dbReference type="CDD" id="cd00136">
    <property type="entry name" value="PDZ_canonical"/>
    <property type="match status" value="1"/>
</dbReference>
<comment type="caution">
    <text evidence="2">The sequence shown here is derived from an EMBL/GenBank/DDBJ whole genome shotgun (WGS) entry which is preliminary data.</text>
</comment>
<feature type="domain" description="PDZ" evidence="1">
    <location>
        <begin position="1"/>
        <end position="45"/>
    </location>
</feature>
<evidence type="ECO:0000313" key="3">
    <source>
        <dbReference type="Proteomes" id="UP001054837"/>
    </source>
</evidence>
<dbReference type="EMBL" id="BPLQ01005523">
    <property type="protein sequence ID" value="GIY15399.1"/>
    <property type="molecule type" value="Genomic_DNA"/>
</dbReference>
<dbReference type="InterPro" id="IPR001478">
    <property type="entry name" value="PDZ"/>
</dbReference>